<dbReference type="GO" id="GO:0017108">
    <property type="term" value="F:5'-flap endonuclease activity"/>
    <property type="evidence" value="ECO:0007669"/>
    <property type="project" value="TreeGrafter"/>
</dbReference>
<evidence type="ECO:0000256" key="3">
    <source>
        <dbReference type="ARBA" id="ARBA00022723"/>
    </source>
</evidence>
<evidence type="ECO:0008006" key="12">
    <source>
        <dbReference type="Google" id="ProtNLM"/>
    </source>
</evidence>
<dbReference type="SUPFAM" id="SSF47807">
    <property type="entry name" value="5' to 3' exonuclease, C-terminal subdomain"/>
    <property type="match status" value="1"/>
</dbReference>
<dbReference type="EMBL" id="GGEC01041657">
    <property type="protein sequence ID" value="MBX22141.1"/>
    <property type="molecule type" value="Transcribed_RNA"/>
</dbReference>
<dbReference type="Gene3D" id="1.10.150.20">
    <property type="entry name" value="5' to 3' exonuclease, C-terminal subdomain"/>
    <property type="match status" value="1"/>
</dbReference>
<sequence length="426" mass="48475">MSDIESRLGFQRKQLIAISLLVGNDHDLRGVQGIGLETALHFVQTFSEDDILNQLCEIGHNNIPLFEASSKVTDNFMNCPDKNLADSRVSHCSFCGHPGTKRTHFQLSCEYCITSDGEGCIKKPESFKCNCTSCDKVWIENKQVKHQKWWIKVCNRIAMEQDFPNYEIIDMYLCNNNGNFAADGRPCISWGSPNTGMVVDFLVFHQHWEPAYIRQRMLPMLSTIYLREIAAKPNESLLNGQYEFDSIQRVKVRYGHQSYVIKWKKAVDSIGSGIHKSLAAESDIQQGEDVEVDEPANELDGYDIPQILVNDGFLLTDENMELIRHAFPKEVNRFLEEKEPKESKRRKCSGFSSQGLCDKSESSGSGSKGVQPSITKFYRSTKSQFHAKQGEDVANKSEIEDDMTSKETRKYSSSRLPKSVRRRLLL</sequence>
<evidence type="ECO:0000256" key="9">
    <source>
        <dbReference type="ARBA" id="ARBA00038112"/>
    </source>
</evidence>
<dbReference type="GO" id="GO:0009555">
    <property type="term" value="P:pollen development"/>
    <property type="evidence" value="ECO:0007669"/>
    <property type="project" value="TreeGrafter"/>
</dbReference>
<comment type="cofactor">
    <cofactor evidence="1">
        <name>Mg(2+)</name>
        <dbReference type="ChEBI" id="CHEBI:18420"/>
    </cofactor>
</comment>
<dbReference type="GO" id="GO:0006281">
    <property type="term" value="P:DNA repair"/>
    <property type="evidence" value="ECO:0007669"/>
    <property type="project" value="UniProtKB-KW"/>
</dbReference>
<evidence type="ECO:0000256" key="6">
    <source>
        <dbReference type="ARBA" id="ARBA00022801"/>
    </source>
</evidence>
<protein>
    <recommendedName>
        <fullName evidence="12">Flap endonuclease GEN-like 1</fullName>
    </recommendedName>
</protein>
<keyword evidence="3" id="KW-0479">Metal-binding</keyword>
<dbReference type="InterPro" id="IPR006084">
    <property type="entry name" value="XPG/Rad2"/>
</dbReference>
<dbReference type="InterPro" id="IPR036279">
    <property type="entry name" value="5-3_exonuclease_C_sf"/>
</dbReference>
<organism evidence="11">
    <name type="scientific">Rhizophora mucronata</name>
    <name type="common">Asiatic mangrove</name>
    <dbReference type="NCBI Taxonomy" id="61149"/>
    <lineage>
        <taxon>Eukaryota</taxon>
        <taxon>Viridiplantae</taxon>
        <taxon>Streptophyta</taxon>
        <taxon>Embryophyta</taxon>
        <taxon>Tracheophyta</taxon>
        <taxon>Spermatophyta</taxon>
        <taxon>Magnoliopsida</taxon>
        <taxon>eudicotyledons</taxon>
        <taxon>Gunneridae</taxon>
        <taxon>Pentapetalae</taxon>
        <taxon>rosids</taxon>
        <taxon>fabids</taxon>
        <taxon>Malpighiales</taxon>
        <taxon>Rhizophoraceae</taxon>
        <taxon>Rhizophora</taxon>
    </lineage>
</organism>
<feature type="region of interest" description="Disordered" evidence="10">
    <location>
        <begin position="338"/>
        <end position="426"/>
    </location>
</feature>
<evidence type="ECO:0000256" key="10">
    <source>
        <dbReference type="SAM" id="MobiDB-lite"/>
    </source>
</evidence>
<feature type="compositionally biased region" description="Basic and acidic residues" evidence="10">
    <location>
        <begin position="388"/>
        <end position="410"/>
    </location>
</feature>
<reference evidence="11" key="1">
    <citation type="submission" date="2018-02" db="EMBL/GenBank/DDBJ databases">
        <title>Rhizophora mucronata_Transcriptome.</title>
        <authorList>
            <person name="Meera S.P."/>
            <person name="Sreeshan A."/>
            <person name="Augustine A."/>
        </authorList>
    </citation>
    <scope>NUCLEOTIDE SEQUENCE</scope>
    <source>
        <tissue evidence="11">Leaf</tissue>
    </source>
</reference>
<keyword evidence="5" id="KW-0227">DNA damage</keyword>
<accession>A0A2P2LVY6</accession>
<name>A0A2P2LVY6_RHIMU</name>
<evidence type="ECO:0000256" key="2">
    <source>
        <dbReference type="ARBA" id="ARBA00022722"/>
    </source>
</evidence>
<evidence type="ECO:0000256" key="8">
    <source>
        <dbReference type="ARBA" id="ARBA00023204"/>
    </source>
</evidence>
<dbReference type="PANTHER" id="PTHR11081">
    <property type="entry name" value="FLAP ENDONUCLEASE FAMILY MEMBER"/>
    <property type="match status" value="1"/>
</dbReference>
<dbReference type="PANTHER" id="PTHR11081:SF59">
    <property type="entry name" value="FI23547P1"/>
    <property type="match status" value="1"/>
</dbReference>
<dbReference type="FunFam" id="1.10.150.20:FF:000030">
    <property type="entry name" value="Flap endonuclease GEN-like 1"/>
    <property type="match status" value="1"/>
</dbReference>
<dbReference type="GO" id="GO:0009650">
    <property type="term" value="P:UV protection"/>
    <property type="evidence" value="ECO:0007669"/>
    <property type="project" value="UniProtKB-ARBA"/>
</dbReference>
<evidence type="ECO:0000256" key="1">
    <source>
        <dbReference type="ARBA" id="ARBA00001946"/>
    </source>
</evidence>
<evidence type="ECO:0000313" key="11">
    <source>
        <dbReference type="EMBL" id="MBX22141.1"/>
    </source>
</evidence>
<dbReference type="AlphaFoldDB" id="A0A2P2LVY6"/>
<keyword evidence="8" id="KW-0234">DNA repair</keyword>
<proteinExistence type="inferred from homology"/>
<keyword evidence="6" id="KW-0378">Hydrolase</keyword>
<comment type="similarity">
    <text evidence="9">Belongs to the XPG/RAD2 endonuclease family. GEN subfamily.</text>
</comment>
<keyword evidence="7" id="KW-0460">Magnesium</keyword>
<evidence type="ECO:0000256" key="4">
    <source>
        <dbReference type="ARBA" id="ARBA00022759"/>
    </source>
</evidence>
<feature type="compositionally biased region" description="Polar residues" evidence="10">
    <location>
        <begin position="370"/>
        <end position="386"/>
    </location>
</feature>
<keyword evidence="2" id="KW-0540">Nuclease</keyword>
<keyword evidence="4" id="KW-0255">Endonuclease</keyword>
<evidence type="ECO:0000256" key="7">
    <source>
        <dbReference type="ARBA" id="ARBA00022842"/>
    </source>
</evidence>
<dbReference type="GO" id="GO:0046872">
    <property type="term" value="F:metal ion binding"/>
    <property type="evidence" value="ECO:0007669"/>
    <property type="project" value="UniProtKB-KW"/>
</dbReference>
<evidence type="ECO:0000256" key="5">
    <source>
        <dbReference type="ARBA" id="ARBA00022763"/>
    </source>
</evidence>